<comment type="caution">
    <text evidence="3">The sequence shown here is derived from an EMBL/GenBank/DDBJ whole genome shotgun (WGS) entry which is preliminary data.</text>
</comment>
<evidence type="ECO:0000259" key="2">
    <source>
        <dbReference type="Pfam" id="PF13478"/>
    </source>
</evidence>
<protein>
    <submittedName>
        <fullName evidence="3">Xanthine dehydrogenase accessory protein XdhC</fullName>
    </submittedName>
</protein>
<dbReference type="InterPro" id="IPR014308">
    <property type="entry name" value="Xanthine_DH_XdhC"/>
</dbReference>
<dbReference type="SUPFAM" id="SSF51984">
    <property type="entry name" value="MurCD N-terminal domain"/>
    <property type="match status" value="1"/>
</dbReference>
<gene>
    <name evidence="3" type="primary">xdhC</name>
    <name evidence="3" type="ORF">ISU02_05220</name>
</gene>
<dbReference type="InterPro" id="IPR003777">
    <property type="entry name" value="XdhC_CoxI"/>
</dbReference>
<proteinExistence type="predicted"/>
<dbReference type="EMBL" id="JADKNH010000003">
    <property type="protein sequence ID" value="MBF4692505.1"/>
    <property type="molecule type" value="Genomic_DNA"/>
</dbReference>
<keyword evidence="4" id="KW-1185">Reference proteome</keyword>
<dbReference type="InterPro" id="IPR027051">
    <property type="entry name" value="XdhC_Rossmann_dom"/>
</dbReference>
<dbReference type="Proteomes" id="UP000614200">
    <property type="component" value="Unassembled WGS sequence"/>
</dbReference>
<dbReference type="InterPro" id="IPR052698">
    <property type="entry name" value="MoCofactor_Util/Proc"/>
</dbReference>
<dbReference type="Pfam" id="PF02625">
    <property type="entry name" value="XdhC_CoxI"/>
    <property type="match status" value="1"/>
</dbReference>
<evidence type="ECO:0000259" key="1">
    <source>
        <dbReference type="Pfam" id="PF02625"/>
    </source>
</evidence>
<feature type="domain" description="XdhC Rossmann" evidence="2">
    <location>
        <begin position="188"/>
        <end position="330"/>
    </location>
</feature>
<dbReference type="PANTHER" id="PTHR30388">
    <property type="entry name" value="ALDEHYDE OXIDOREDUCTASE MOLYBDENUM COFACTOR ASSEMBLY PROTEIN"/>
    <property type="match status" value="1"/>
</dbReference>
<sequence length="342" mass="37580">MKKLFTLIKNTLEKGEALVLCSIIASSGSTPRGKGAKMVVFKDGSIAGTIGGGTVEFESIKLAQKAFEAKSAFKQSYNLTANETADIGMVCGGQVVVYFQYYSGDDENAMKLFRYMESVFNRTCDTWLINHITEGSMKQIGIYEEGKGMVFGEDICVEEIRPLLKSKGVLKRGEPTYYVEPLTQSATVYVFGGGHVSQELVPMIAHVGFRVVVYEDRASFADVKLFPQEVRTIVGPFNDIFSKITLTENDYVVIMTRGHQADYEVLEQVMRADVAYVGLIGSASKKASTFKRLIEAGISENDLDQIHTPIGIPIKGETPAEIAVSIAAEMILFRAEINEGKQ</sequence>
<organism evidence="3 4">
    <name type="scientific">Fusibacter ferrireducens</name>
    <dbReference type="NCBI Taxonomy" id="2785058"/>
    <lineage>
        <taxon>Bacteria</taxon>
        <taxon>Bacillati</taxon>
        <taxon>Bacillota</taxon>
        <taxon>Clostridia</taxon>
        <taxon>Eubacteriales</taxon>
        <taxon>Eubacteriales Family XII. Incertae Sedis</taxon>
        <taxon>Fusibacter</taxon>
    </lineage>
</organism>
<dbReference type="RefSeq" id="WP_194700751.1">
    <property type="nucleotide sequence ID" value="NZ_JADKNH010000003.1"/>
</dbReference>
<reference evidence="3 4" key="1">
    <citation type="submission" date="2020-11" db="EMBL/GenBank/DDBJ databases">
        <title>Fusibacter basophilias sp. nov.</title>
        <authorList>
            <person name="Qiu D."/>
        </authorList>
    </citation>
    <scope>NUCLEOTIDE SEQUENCE [LARGE SCALE GENOMIC DNA]</scope>
    <source>
        <strain evidence="3 4">Q10-2</strain>
    </source>
</reference>
<evidence type="ECO:0000313" key="3">
    <source>
        <dbReference type="EMBL" id="MBF4692505.1"/>
    </source>
</evidence>
<evidence type="ECO:0000313" key="4">
    <source>
        <dbReference type="Proteomes" id="UP000614200"/>
    </source>
</evidence>
<dbReference type="NCBIfam" id="TIGR02964">
    <property type="entry name" value="xanthine_xdhC"/>
    <property type="match status" value="1"/>
</dbReference>
<dbReference type="PANTHER" id="PTHR30388:SF6">
    <property type="entry name" value="XANTHINE DEHYDROGENASE SUBUNIT A-RELATED"/>
    <property type="match status" value="1"/>
</dbReference>
<accession>A0ABR9ZRE6</accession>
<feature type="domain" description="XdhC- CoxI" evidence="1">
    <location>
        <begin position="12"/>
        <end position="71"/>
    </location>
</feature>
<dbReference type="Gene3D" id="3.40.50.720">
    <property type="entry name" value="NAD(P)-binding Rossmann-like Domain"/>
    <property type="match status" value="1"/>
</dbReference>
<name>A0ABR9ZRE6_9FIRM</name>
<dbReference type="Pfam" id="PF13478">
    <property type="entry name" value="XdhC_C"/>
    <property type="match status" value="1"/>
</dbReference>